<dbReference type="Gene3D" id="2.40.30.170">
    <property type="match status" value="1"/>
</dbReference>
<dbReference type="EMBL" id="JAULBC010000002">
    <property type="protein sequence ID" value="MEX6687539.1"/>
    <property type="molecule type" value="Genomic_DNA"/>
</dbReference>
<feature type="domain" description="CzcB-like barrel-sandwich hybrid" evidence="3">
    <location>
        <begin position="67"/>
        <end position="186"/>
    </location>
</feature>
<evidence type="ECO:0000259" key="3">
    <source>
        <dbReference type="Pfam" id="PF25973"/>
    </source>
</evidence>
<feature type="domain" description="Multidrug resistance protein MdtA-like C-terminal permuted SH3" evidence="2">
    <location>
        <begin position="278"/>
        <end position="334"/>
    </location>
</feature>
<dbReference type="PANTHER" id="PTHR30469">
    <property type="entry name" value="MULTIDRUG RESISTANCE PROTEIN MDTA"/>
    <property type="match status" value="1"/>
</dbReference>
<sequence>MKHLSYLSIITTLLLITSCGTKQQKEQVSQNDTIPVKVLELQQQLSGSAIHTSGQFTTDDETNLSFKTGGIVNRVYVKEGDAVSKGQLLATLHQTEISAQVQQAELGYEKAQRDYNRTAALYKDSVATLEQFQNSKTALDIARQQVNAAKFNQNYSEIRATSSGYVLKKFINDGQVVNAGAAVLQINGAHQGQWILKAGISDKEWSVIKTGDKATVKTDALPGQSLDATISKKSEGIDPATGTFTIDITLTGKVPPVIAAGLFGQATINTSQQTKSWTIPYDAILDADAGKAFVFVTNDHKTATRVPVTIAAIDHKQVHINEGLENAQAVIVTGNAYLNDKSPIRIVQ</sequence>
<dbReference type="RefSeq" id="WP_369328944.1">
    <property type="nucleotide sequence ID" value="NZ_JAULBC010000002.1"/>
</dbReference>
<dbReference type="NCBIfam" id="TIGR01730">
    <property type="entry name" value="RND_mfp"/>
    <property type="match status" value="1"/>
</dbReference>
<dbReference type="InterPro" id="IPR006143">
    <property type="entry name" value="RND_pump_MFP"/>
</dbReference>
<dbReference type="PANTHER" id="PTHR30469:SF15">
    <property type="entry name" value="HLYD FAMILY OF SECRETION PROTEINS"/>
    <property type="match status" value="1"/>
</dbReference>
<organism evidence="4 5">
    <name type="scientific">Danxiaibacter flavus</name>
    <dbReference type="NCBI Taxonomy" id="3049108"/>
    <lineage>
        <taxon>Bacteria</taxon>
        <taxon>Pseudomonadati</taxon>
        <taxon>Bacteroidota</taxon>
        <taxon>Chitinophagia</taxon>
        <taxon>Chitinophagales</taxon>
        <taxon>Chitinophagaceae</taxon>
        <taxon>Danxiaibacter</taxon>
    </lineage>
</organism>
<dbReference type="InterPro" id="IPR058627">
    <property type="entry name" value="MdtA-like_C"/>
</dbReference>
<dbReference type="Proteomes" id="UP001560573">
    <property type="component" value="Unassembled WGS sequence"/>
</dbReference>
<dbReference type="Gene3D" id="2.40.420.20">
    <property type="match status" value="1"/>
</dbReference>
<evidence type="ECO:0000259" key="2">
    <source>
        <dbReference type="Pfam" id="PF25967"/>
    </source>
</evidence>
<proteinExistence type="inferred from homology"/>
<protein>
    <submittedName>
        <fullName evidence="4">Efflux RND transporter periplasmic adaptor subunit</fullName>
    </submittedName>
</protein>
<keyword evidence="5" id="KW-1185">Reference proteome</keyword>
<comment type="similarity">
    <text evidence="1">Belongs to the membrane fusion protein (MFP) (TC 8.A.1) family.</text>
</comment>
<evidence type="ECO:0000313" key="5">
    <source>
        <dbReference type="Proteomes" id="UP001560573"/>
    </source>
</evidence>
<name>A0ABV3ZEA8_9BACT</name>
<evidence type="ECO:0000256" key="1">
    <source>
        <dbReference type="ARBA" id="ARBA00009477"/>
    </source>
</evidence>
<accession>A0ABV3ZEA8</accession>
<reference evidence="4 5" key="1">
    <citation type="submission" date="2023-07" db="EMBL/GenBank/DDBJ databases">
        <authorList>
            <person name="Lian W.-H."/>
        </authorList>
    </citation>
    <scope>NUCLEOTIDE SEQUENCE [LARGE SCALE GENOMIC DNA]</scope>
    <source>
        <strain evidence="4 5">SYSU DXS3180</strain>
    </source>
</reference>
<gene>
    <name evidence="4" type="ORF">QTN47_08560</name>
</gene>
<evidence type="ECO:0000313" key="4">
    <source>
        <dbReference type="EMBL" id="MEX6687539.1"/>
    </source>
</evidence>
<dbReference type="Pfam" id="PF25967">
    <property type="entry name" value="RND-MFP_C"/>
    <property type="match status" value="1"/>
</dbReference>
<dbReference type="Pfam" id="PF25973">
    <property type="entry name" value="BSH_CzcB"/>
    <property type="match status" value="1"/>
</dbReference>
<dbReference type="SUPFAM" id="SSF111369">
    <property type="entry name" value="HlyD-like secretion proteins"/>
    <property type="match status" value="1"/>
</dbReference>
<comment type="caution">
    <text evidence="4">The sequence shown here is derived from an EMBL/GenBank/DDBJ whole genome shotgun (WGS) entry which is preliminary data.</text>
</comment>
<dbReference type="Gene3D" id="2.40.50.100">
    <property type="match status" value="2"/>
</dbReference>
<dbReference type="InterPro" id="IPR058647">
    <property type="entry name" value="BSH_CzcB-like"/>
</dbReference>
<dbReference type="PROSITE" id="PS51257">
    <property type="entry name" value="PROKAR_LIPOPROTEIN"/>
    <property type="match status" value="1"/>
</dbReference>